<accession>A0A8J6API7</accession>
<dbReference type="Proteomes" id="UP000717585">
    <property type="component" value="Unassembled WGS sequence"/>
</dbReference>
<evidence type="ECO:0000256" key="5">
    <source>
        <dbReference type="ARBA" id="ARBA00022801"/>
    </source>
</evidence>
<gene>
    <name evidence="9" type="ORF">J8273_8675</name>
</gene>
<evidence type="ECO:0000256" key="7">
    <source>
        <dbReference type="SAM" id="MobiDB-lite"/>
    </source>
</evidence>
<dbReference type="SUPFAM" id="SSF56672">
    <property type="entry name" value="DNA/RNA polymerases"/>
    <property type="match status" value="1"/>
</dbReference>
<dbReference type="InterPro" id="IPR001584">
    <property type="entry name" value="Integrase_cat-core"/>
</dbReference>
<dbReference type="Gene3D" id="3.30.70.270">
    <property type="match status" value="1"/>
</dbReference>
<dbReference type="InterPro" id="IPR041588">
    <property type="entry name" value="Integrase_H2C2"/>
</dbReference>
<evidence type="ECO:0000313" key="9">
    <source>
        <dbReference type="EMBL" id="KAG9389986.1"/>
    </source>
</evidence>
<dbReference type="InterPro" id="IPR036397">
    <property type="entry name" value="RNaseH_sf"/>
</dbReference>
<dbReference type="Gene3D" id="1.10.340.70">
    <property type="match status" value="1"/>
</dbReference>
<dbReference type="AlphaFoldDB" id="A0A8J6API7"/>
<dbReference type="GO" id="GO:0015074">
    <property type="term" value="P:DNA integration"/>
    <property type="evidence" value="ECO:0007669"/>
    <property type="project" value="InterPro"/>
</dbReference>
<dbReference type="Gene3D" id="3.30.420.10">
    <property type="entry name" value="Ribonuclease H-like superfamily/Ribonuclease H"/>
    <property type="match status" value="1"/>
</dbReference>
<feature type="domain" description="Integrase catalytic" evidence="8">
    <location>
        <begin position="271"/>
        <end position="431"/>
    </location>
</feature>
<keyword evidence="10" id="KW-1185">Reference proteome</keyword>
<dbReference type="GO" id="GO:0016787">
    <property type="term" value="F:hydrolase activity"/>
    <property type="evidence" value="ECO:0007669"/>
    <property type="project" value="UniProtKB-KW"/>
</dbReference>
<sequence length="545" mass="60616">MTVPSNPSELRSFCGLANYYRDHVADFARIMAPLYDLCGSKTVFEWGESEQTAWDTVKRAIVQAPLLSFPDYSKPLVIKTDASSLGCGALLAQQDPVSGKEAPVAFVSRRFTMTESAWATIEQEAYGIFFAITKFDPFIRGQFFEVQTDHKNLIYMSRSETPKVVRWSLRLQEYVFVIHHIPGLDNAAADVLSRCLKAVTSLSDHHVDIESVHGPVAGHMGAVTTMERLKLRGIEWTNMLDDIKGFIASCPICQKVRETAKKTTSTLRPTFSSDPFVAVSIDTMGPFPEDDFGNKFIIVTVDNFSRFTELVAVPSTSSESACRAFIQFAGHYGFPQTVRTDGGSQFTAKLFKEILASLHVAHTVTLPYHHRANGLVERVNREVNRHLVALTSELRLSSKWSLYLPMVQRLLNATTNSSIGMSPAALVFGTAVNLDRSIIDVVSQGEGEHPDIVQIQEILVQAARLNQDQTFNPGPSTSDVFAIGDQVLVTYPTRPDSKLTPQAHGPLHHNFPLERHLRGYQSCDSSHPDLSRHTPPPLRLQWPPH</sequence>
<dbReference type="OrthoDB" id="425619at2759"/>
<dbReference type="PANTHER" id="PTHR37984:SF5">
    <property type="entry name" value="PROTEIN NYNRIN-LIKE"/>
    <property type="match status" value="1"/>
</dbReference>
<keyword evidence="6" id="KW-0695">RNA-directed DNA polymerase</keyword>
<dbReference type="InterPro" id="IPR043128">
    <property type="entry name" value="Rev_trsase/Diguanyl_cyclase"/>
</dbReference>
<organism evidence="9 10">
    <name type="scientific">Carpediemonas membranifera</name>
    <dbReference type="NCBI Taxonomy" id="201153"/>
    <lineage>
        <taxon>Eukaryota</taxon>
        <taxon>Metamonada</taxon>
        <taxon>Carpediemonas-like organisms</taxon>
        <taxon>Carpediemonas</taxon>
    </lineage>
</organism>
<keyword evidence="3" id="KW-0540">Nuclease</keyword>
<name>A0A8J6API7_9EUKA</name>
<dbReference type="CDD" id="cd09274">
    <property type="entry name" value="RNase_HI_RT_Ty3"/>
    <property type="match status" value="1"/>
</dbReference>
<dbReference type="GO" id="GO:0004519">
    <property type="term" value="F:endonuclease activity"/>
    <property type="evidence" value="ECO:0007669"/>
    <property type="project" value="UniProtKB-KW"/>
</dbReference>
<evidence type="ECO:0000256" key="2">
    <source>
        <dbReference type="ARBA" id="ARBA00022695"/>
    </source>
</evidence>
<feature type="region of interest" description="Disordered" evidence="7">
    <location>
        <begin position="519"/>
        <end position="545"/>
    </location>
</feature>
<dbReference type="PANTHER" id="PTHR37984">
    <property type="entry name" value="PROTEIN CBG26694"/>
    <property type="match status" value="1"/>
</dbReference>
<keyword evidence="1" id="KW-0808">Transferase</keyword>
<dbReference type="GO" id="GO:0003676">
    <property type="term" value="F:nucleic acid binding"/>
    <property type="evidence" value="ECO:0007669"/>
    <property type="project" value="InterPro"/>
</dbReference>
<dbReference type="PROSITE" id="PS50994">
    <property type="entry name" value="INTEGRASE"/>
    <property type="match status" value="1"/>
</dbReference>
<dbReference type="GO" id="GO:0003964">
    <property type="term" value="F:RNA-directed DNA polymerase activity"/>
    <property type="evidence" value="ECO:0007669"/>
    <property type="project" value="UniProtKB-KW"/>
</dbReference>
<evidence type="ECO:0000259" key="8">
    <source>
        <dbReference type="PROSITE" id="PS50994"/>
    </source>
</evidence>
<evidence type="ECO:0000256" key="3">
    <source>
        <dbReference type="ARBA" id="ARBA00022722"/>
    </source>
</evidence>
<comment type="caution">
    <text evidence="9">The sequence shown here is derived from an EMBL/GenBank/DDBJ whole genome shotgun (WGS) entry which is preliminary data.</text>
</comment>
<keyword evidence="2" id="KW-0548">Nucleotidyltransferase</keyword>
<keyword evidence="4" id="KW-0255">Endonuclease</keyword>
<dbReference type="Pfam" id="PF17921">
    <property type="entry name" value="Integrase_H2C2"/>
    <property type="match status" value="1"/>
</dbReference>
<evidence type="ECO:0000256" key="6">
    <source>
        <dbReference type="ARBA" id="ARBA00022918"/>
    </source>
</evidence>
<dbReference type="EMBL" id="JAHDYR010000067">
    <property type="protein sequence ID" value="KAG9389986.1"/>
    <property type="molecule type" value="Genomic_DNA"/>
</dbReference>
<evidence type="ECO:0000256" key="1">
    <source>
        <dbReference type="ARBA" id="ARBA00022679"/>
    </source>
</evidence>
<dbReference type="SUPFAM" id="SSF53098">
    <property type="entry name" value="Ribonuclease H-like"/>
    <property type="match status" value="1"/>
</dbReference>
<feature type="compositionally biased region" description="Pro residues" evidence="7">
    <location>
        <begin position="534"/>
        <end position="545"/>
    </location>
</feature>
<dbReference type="Pfam" id="PF00665">
    <property type="entry name" value="rve"/>
    <property type="match status" value="1"/>
</dbReference>
<dbReference type="InterPro" id="IPR041373">
    <property type="entry name" value="RT_RNaseH"/>
</dbReference>
<dbReference type="InterPro" id="IPR012337">
    <property type="entry name" value="RNaseH-like_sf"/>
</dbReference>
<dbReference type="InterPro" id="IPR043502">
    <property type="entry name" value="DNA/RNA_pol_sf"/>
</dbReference>
<dbReference type="FunFam" id="3.30.70.270:FF:000020">
    <property type="entry name" value="Transposon Tf2-6 polyprotein-like Protein"/>
    <property type="match status" value="1"/>
</dbReference>
<dbReference type="Pfam" id="PF17917">
    <property type="entry name" value="RT_RNaseH"/>
    <property type="match status" value="1"/>
</dbReference>
<evidence type="ECO:0000313" key="10">
    <source>
        <dbReference type="Proteomes" id="UP000717585"/>
    </source>
</evidence>
<dbReference type="InterPro" id="IPR050951">
    <property type="entry name" value="Retrovirus_Pol_polyprotein"/>
</dbReference>
<protein>
    <submittedName>
        <fullName evidence="9">Putative enzymatic polyprotein</fullName>
    </submittedName>
</protein>
<proteinExistence type="predicted"/>
<keyword evidence="5" id="KW-0378">Hydrolase</keyword>
<reference evidence="9" key="1">
    <citation type="submission" date="2021-05" db="EMBL/GenBank/DDBJ databases">
        <title>A free-living protist that lacks canonical eukaryotic 1 DNA replication and segregation systems.</title>
        <authorList>
            <person name="Salas-Leiva D.E."/>
            <person name="Tromer E.C."/>
            <person name="Curtis B.A."/>
            <person name="Jerlstrom-Hultqvist J."/>
            <person name="Kolisko M."/>
            <person name="Yi Z."/>
            <person name="Salas-Leiva J.S."/>
            <person name="Gallot-Lavallee L."/>
            <person name="Kops G.J.P.L."/>
            <person name="Archibald J.M."/>
            <person name="Simpson A.G.B."/>
            <person name="Roger A.J."/>
        </authorList>
    </citation>
    <scope>NUCLEOTIDE SEQUENCE</scope>
    <source>
        <strain evidence="9">BICM</strain>
    </source>
</reference>
<evidence type="ECO:0000256" key="4">
    <source>
        <dbReference type="ARBA" id="ARBA00022759"/>
    </source>
</evidence>